<sequence length="435" mass="47069">MTAQGWQAVAVIALVLVSGWYATARAALDRMTVARAARLVEEDRASASRVAALLEDSARTWAALTLLVVVPLVTAVAMMTAILGTWLNTVGSIAVAALVMTILGYVGMELVPRSVALRRAEDVACRMARSVTLASTLLRPVTTVLVWLGARIVPGAEDGAEAFVTEEAIRDLIDEAEGQSIEPAERAMIHSIFELSDTLVREIMVPRPDVVMVSELLPLGSVVEVILANGYSRIPVHRGEDRDDVSGVLYAKDVLQRIHTKGTEDGDWTDLIRDPYVVPELKSVDGLLRELQAEQVHMAVVVDEYGALAGIVTIEDVLEEIVGEIIDEYDSEEPLVEMLEEGRWRVDARLQIGELSDLAGTTLPAEEWDTVGGLLFGTLGHVPRPGEAVEVDGLRLTADRVRGRRIAEVTVERIMDPEAVEAAEGMATAGRDNDG</sequence>
<dbReference type="InterPro" id="IPR044751">
    <property type="entry name" value="Ion_transp-like_CBS"/>
</dbReference>
<dbReference type="InterPro" id="IPR036318">
    <property type="entry name" value="FAD-bd_PCMH-like_sf"/>
</dbReference>
<dbReference type="SMART" id="SM00116">
    <property type="entry name" value="CBS"/>
    <property type="match status" value="2"/>
</dbReference>
<dbReference type="InterPro" id="IPR046342">
    <property type="entry name" value="CBS_dom_sf"/>
</dbReference>
<comment type="similarity">
    <text evidence="2">Belongs to the UPF0053 family.</text>
</comment>
<evidence type="ECO:0000256" key="8">
    <source>
        <dbReference type="ARBA" id="ARBA00023136"/>
    </source>
</evidence>
<dbReference type="GO" id="GO:0005886">
    <property type="term" value="C:plasma membrane"/>
    <property type="evidence" value="ECO:0007669"/>
    <property type="project" value="UniProtKB-SubCell"/>
</dbReference>
<evidence type="ECO:0000256" key="6">
    <source>
        <dbReference type="ARBA" id="ARBA00022989"/>
    </source>
</evidence>
<dbReference type="SUPFAM" id="SSF56176">
    <property type="entry name" value="FAD-binding/transporter-associated domain-like"/>
    <property type="match status" value="1"/>
</dbReference>
<dbReference type="SMART" id="SM01091">
    <property type="entry name" value="CorC_HlyC"/>
    <property type="match status" value="1"/>
</dbReference>
<dbReference type="Pfam" id="PF01595">
    <property type="entry name" value="CNNM"/>
    <property type="match status" value="1"/>
</dbReference>
<dbReference type="KEGG" id="euz:DVS28_a1645"/>
<feature type="domain" description="CBS" evidence="11">
    <location>
        <begin position="271"/>
        <end position="328"/>
    </location>
</feature>
<dbReference type="InterPro" id="IPR000644">
    <property type="entry name" value="CBS_dom"/>
</dbReference>
<comment type="subcellular location">
    <subcellularLocation>
        <location evidence="1">Cell membrane</location>
        <topology evidence="1">Multi-pass membrane protein</topology>
    </subcellularLocation>
</comment>
<gene>
    <name evidence="12" type="ORF">DVS28_a1645</name>
</gene>
<feature type="transmembrane region" description="Helical" evidence="10">
    <location>
        <begin position="61"/>
        <end position="87"/>
    </location>
</feature>
<keyword evidence="4 10" id="KW-0812">Transmembrane</keyword>
<dbReference type="Gene3D" id="3.30.465.10">
    <property type="match status" value="1"/>
</dbReference>
<keyword evidence="3" id="KW-1003">Cell membrane</keyword>
<dbReference type="SUPFAM" id="SSF54631">
    <property type="entry name" value="CBS-domain pair"/>
    <property type="match status" value="1"/>
</dbReference>
<reference evidence="12 13" key="1">
    <citation type="submission" date="2018-09" db="EMBL/GenBank/DDBJ databases">
        <title>Complete genome sequence of Euzebya sp. DY32-46 isolated from seawater of Pacific Ocean.</title>
        <authorList>
            <person name="Xu L."/>
            <person name="Wu Y.-H."/>
            <person name="Xu X.-W."/>
        </authorList>
    </citation>
    <scope>NUCLEOTIDE SEQUENCE [LARGE SCALE GENOMIC DNA]</scope>
    <source>
        <strain evidence="12 13">DY32-46</strain>
    </source>
</reference>
<keyword evidence="5" id="KW-0677">Repeat</keyword>
<dbReference type="InterPro" id="IPR016169">
    <property type="entry name" value="FAD-bd_PCMH_sub2"/>
</dbReference>
<evidence type="ECO:0000256" key="9">
    <source>
        <dbReference type="PROSITE-ProRule" id="PRU00703"/>
    </source>
</evidence>
<dbReference type="PROSITE" id="PS51371">
    <property type="entry name" value="CBS"/>
    <property type="match status" value="2"/>
</dbReference>
<keyword evidence="8 10" id="KW-0472">Membrane</keyword>
<dbReference type="FunFam" id="3.10.580.10:FF:000002">
    <property type="entry name" value="Magnesium/cobalt efflux protein CorC"/>
    <property type="match status" value="1"/>
</dbReference>
<dbReference type="InterPro" id="IPR002550">
    <property type="entry name" value="CNNM"/>
</dbReference>
<dbReference type="CDD" id="cd04590">
    <property type="entry name" value="CBS_pair_CorC_HlyC_assoc"/>
    <property type="match status" value="1"/>
</dbReference>
<feature type="transmembrane region" description="Helical" evidence="10">
    <location>
        <begin position="93"/>
        <end position="111"/>
    </location>
</feature>
<dbReference type="AlphaFoldDB" id="A0A346XVU0"/>
<protein>
    <submittedName>
        <fullName evidence="12">Magnesium and cobalt efflux protein CorC</fullName>
    </submittedName>
</protein>
<dbReference type="Proteomes" id="UP000264006">
    <property type="component" value="Chromosome"/>
</dbReference>
<dbReference type="Pfam" id="PF00571">
    <property type="entry name" value="CBS"/>
    <property type="match status" value="2"/>
</dbReference>
<proteinExistence type="inferred from homology"/>
<evidence type="ECO:0000256" key="1">
    <source>
        <dbReference type="ARBA" id="ARBA00004651"/>
    </source>
</evidence>
<dbReference type="RefSeq" id="WP_114591011.1">
    <property type="nucleotide sequence ID" value="NZ_CP031165.1"/>
</dbReference>
<dbReference type="PANTHER" id="PTHR22777">
    <property type="entry name" value="HEMOLYSIN-RELATED"/>
    <property type="match status" value="1"/>
</dbReference>
<dbReference type="InterPro" id="IPR005170">
    <property type="entry name" value="Transptr-assoc_dom"/>
</dbReference>
<evidence type="ECO:0000256" key="3">
    <source>
        <dbReference type="ARBA" id="ARBA00022475"/>
    </source>
</evidence>
<keyword evidence="13" id="KW-1185">Reference proteome</keyword>
<feature type="transmembrane region" description="Helical" evidence="10">
    <location>
        <begin position="6"/>
        <end position="28"/>
    </location>
</feature>
<dbReference type="OrthoDB" id="110231at2"/>
<name>A0A346XVU0_9ACTN</name>
<evidence type="ECO:0000256" key="10">
    <source>
        <dbReference type="SAM" id="Phobius"/>
    </source>
</evidence>
<keyword evidence="6 10" id="KW-1133">Transmembrane helix</keyword>
<evidence type="ECO:0000256" key="2">
    <source>
        <dbReference type="ARBA" id="ARBA00006337"/>
    </source>
</evidence>
<dbReference type="PANTHER" id="PTHR22777:SF32">
    <property type="entry name" value="UPF0053 INNER MEMBRANE PROTEIN YFJD"/>
    <property type="match status" value="1"/>
</dbReference>
<evidence type="ECO:0000259" key="11">
    <source>
        <dbReference type="PROSITE" id="PS51371"/>
    </source>
</evidence>
<dbReference type="Gene3D" id="3.10.580.10">
    <property type="entry name" value="CBS-domain"/>
    <property type="match status" value="1"/>
</dbReference>
<keyword evidence="7 9" id="KW-0129">CBS domain</keyword>
<dbReference type="Pfam" id="PF03471">
    <property type="entry name" value="CorC_HlyC"/>
    <property type="match status" value="1"/>
</dbReference>
<dbReference type="GO" id="GO:0050660">
    <property type="term" value="F:flavin adenine dinucleotide binding"/>
    <property type="evidence" value="ECO:0007669"/>
    <property type="project" value="InterPro"/>
</dbReference>
<organism evidence="12 13">
    <name type="scientific">Euzebya pacifica</name>
    <dbReference type="NCBI Taxonomy" id="1608957"/>
    <lineage>
        <taxon>Bacteria</taxon>
        <taxon>Bacillati</taxon>
        <taxon>Actinomycetota</taxon>
        <taxon>Nitriliruptoria</taxon>
        <taxon>Euzebyales</taxon>
    </lineage>
</organism>
<evidence type="ECO:0000313" key="12">
    <source>
        <dbReference type="EMBL" id="AXV06337.1"/>
    </source>
</evidence>
<evidence type="ECO:0000256" key="7">
    <source>
        <dbReference type="ARBA" id="ARBA00023122"/>
    </source>
</evidence>
<evidence type="ECO:0000256" key="4">
    <source>
        <dbReference type="ARBA" id="ARBA00022692"/>
    </source>
</evidence>
<dbReference type="EMBL" id="CP031165">
    <property type="protein sequence ID" value="AXV06337.1"/>
    <property type="molecule type" value="Genomic_DNA"/>
</dbReference>
<accession>A0A346XVU0</accession>
<evidence type="ECO:0000256" key="5">
    <source>
        <dbReference type="ARBA" id="ARBA00022737"/>
    </source>
</evidence>
<evidence type="ECO:0000313" key="13">
    <source>
        <dbReference type="Proteomes" id="UP000264006"/>
    </source>
</evidence>
<feature type="domain" description="CBS" evidence="11">
    <location>
        <begin position="204"/>
        <end position="266"/>
    </location>
</feature>